<evidence type="ECO:0000313" key="2">
    <source>
        <dbReference type="Proteomes" id="UP000827549"/>
    </source>
</evidence>
<dbReference type="RefSeq" id="XP_062625819.1">
    <property type="nucleotide sequence ID" value="XM_062769835.1"/>
</dbReference>
<protein>
    <submittedName>
        <fullName evidence="1">Uncharacterized protein</fullName>
    </submittedName>
</protein>
<gene>
    <name evidence="1" type="ORF">LOC62_02G003303</name>
</gene>
<accession>A0AAF0Y5L6</accession>
<sequence length="129" mass="14792">MQRVWCAIVGCPQREKRGGVTPDGQALPDWLSWSTHPVGFGVGIWWLDKTTADLDVGLYEHDQSFNLADLVERSHNSLVLRYCLPGVLVVPHRHRLRLPVFLICLVDIKSKLEYRDIECVDRRPATNRC</sequence>
<dbReference type="GeneID" id="87806547"/>
<dbReference type="AlphaFoldDB" id="A0AAF0Y5L6"/>
<dbReference type="Proteomes" id="UP000827549">
    <property type="component" value="Chromosome 2"/>
</dbReference>
<dbReference type="EMBL" id="CP086715">
    <property type="protein sequence ID" value="WOO79787.1"/>
    <property type="molecule type" value="Genomic_DNA"/>
</dbReference>
<proteinExistence type="predicted"/>
<organism evidence="1 2">
    <name type="scientific">Vanrija pseudolonga</name>
    <dbReference type="NCBI Taxonomy" id="143232"/>
    <lineage>
        <taxon>Eukaryota</taxon>
        <taxon>Fungi</taxon>
        <taxon>Dikarya</taxon>
        <taxon>Basidiomycota</taxon>
        <taxon>Agaricomycotina</taxon>
        <taxon>Tremellomycetes</taxon>
        <taxon>Trichosporonales</taxon>
        <taxon>Trichosporonaceae</taxon>
        <taxon>Vanrija</taxon>
    </lineage>
</organism>
<name>A0AAF0Y5L6_9TREE</name>
<evidence type="ECO:0000313" key="1">
    <source>
        <dbReference type="EMBL" id="WOO79787.1"/>
    </source>
</evidence>
<keyword evidence="2" id="KW-1185">Reference proteome</keyword>
<reference evidence="1" key="1">
    <citation type="submission" date="2023-10" db="EMBL/GenBank/DDBJ databases">
        <authorList>
            <person name="Noh H."/>
        </authorList>
    </citation>
    <scope>NUCLEOTIDE SEQUENCE</scope>
    <source>
        <strain evidence="1">DUCC4014</strain>
    </source>
</reference>